<accession>A0ABU9AUV1</accession>
<name>A0ABU9AUV1_9BACT</name>
<keyword evidence="3" id="KW-1185">Reference proteome</keyword>
<keyword evidence="1" id="KW-0472">Membrane</keyword>
<keyword evidence="1" id="KW-1133">Transmembrane helix</keyword>
<comment type="caution">
    <text evidence="2">The sequence shown here is derived from an EMBL/GenBank/DDBJ whole genome shotgun (WGS) entry which is preliminary data.</text>
</comment>
<sequence length="96" mass="10469">MIAPWNILRLFSLIAAILGISFLALILSRAHVPYQDQGTYSWTTQDGTTTTVAHMDAPLVHTLLSTFAFVTSGAAWLLSLRGRPTKHAEATGDIKM</sequence>
<feature type="transmembrane region" description="Helical" evidence="1">
    <location>
        <begin position="59"/>
        <end position="78"/>
    </location>
</feature>
<organism evidence="2 3">
    <name type="scientific">Luteolibacter soli</name>
    <dbReference type="NCBI Taxonomy" id="3135280"/>
    <lineage>
        <taxon>Bacteria</taxon>
        <taxon>Pseudomonadati</taxon>
        <taxon>Verrucomicrobiota</taxon>
        <taxon>Verrucomicrobiia</taxon>
        <taxon>Verrucomicrobiales</taxon>
        <taxon>Verrucomicrobiaceae</taxon>
        <taxon>Luteolibacter</taxon>
    </lineage>
</organism>
<protein>
    <submittedName>
        <fullName evidence="2">Uncharacterized protein</fullName>
    </submittedName>
</protein>
<dbReference type="EMBL" id="JBBUKT010000004">
    <property type="protein sequence ID" value="MEK7951539.1"/>
    <property type="molecule type" value="Genomic_DNA"/>
</dbReference>
<dbReference type="RefSeq" id="WP_341405149.1">
    <property type="nucleotide sequence ID" value="NZ_JBBUKT010000004.1"/>
</dbReference>
<dbReference type="Proteomes" id="UP001371305">
    <property type="component" value="Unassembled WGS sequence"/>
</dbReference>
<keyword evidence="1" id="KW-0812">Transmembrane</keyword>
<evidence type="ECO:0000313" key="2">
    <source>
        <dbReference type="EMBL" id="MEK7951539.1"/>
    </source>
</evidence>
<gene>
    <name evidence="2" type="ORF">WKV53_13570</name>
</gene>
<evidence type="ECO:0000256" key="1">
    <source>
        <dbReference type="SAM" id="Phobius"/>
    </source>
</evidence>
<proteinExistence type="predicted"/>
<feature type="transmembrane region" description="Helical" evidence="1">
    <location>
        <begin position="7"/>
        <end position="27"/>
    </location>
</feature>
<reference evidence="2 3" key="1">
    <citation type="submission" date="2024-04" db="EMBL/GenBank/DDBJ databases">
        <title>Luteolibacter sp. isolated from soil.</title>
        <authorList>
            <person name="An J."/>
        </authorList>
    </citation>
    <scope>NUCLEOTIDE SEQUENCE [LARGE SCALE GENOMIC DNA]</scope>
    <source>
        <strain evidence="2 3">Y139</strain>
    </source>
</reference>
<evidence type="ECO:0000313" key="3">
    <source>
        <dbReference type="Proteomes" id="UP001371305"/>
    </source>
</evidence>